<dbReference type="Proteomes" id="UP001530377">
    <property type="component" value="Unassembled WGS sequence"/>
</dbReference>
<sequence length="495" mass="56326">MGWIQDKLKERAQTKKAAKLIDQISLMANSPTWTIKMFADEIDETLSSWQTKIPGASRTSELQAARDTQQVVKAMLDYLGDGVTPEDINKLDRKQKLKLVIACKKPMDEVDRVLQSFKQMSIMHRILRYRKENGIPLPTDEDGLKMAMQSDGMKVLTKEEKEEMRETYAGGRFIMDESEQDVAGPTRPTSMREVQWTDDSIRWEGGLRVKTTSDERLVDNGETDDEEDYVVDPFKDPDPFENFSFRFELPPSEGERRGEEDEEGVGGFIDIRLRGYKTDADEVWQSTGLTLWRASDYLCRYQMDNLVLFRNRRTLELGAGLGLNGILAWRSTSSYPDSTVCITDGDSDALVHLRENLMRNRKDGDDDGTIGKISCHQLIWGKQSSEEFLTHIANGLKYDVILASDIIYSAVIVEPLWETVKTLLKGPNNSRGCQEEDGGVFVMAYARREVPVSIELVLKTAIEYGFMYELAKENHDEGIWVYTFRYSQGSSGTTT</sequence>
<dbReference type="PANTHER" id="PTHR14614">
    <property type="entry name" value="HEPATOCELLULAR CARCINOMA-ASSOCIATED ANTIGEN"/>
    <property type="match status" value="1"/>
</dbReference>
<dbReference type="InterPro" id="IPR029063">
    <property type="entry name" value="SAM-dependent_MTases_sf"/>
</dbReference>
<dbReference type="EMBL" id="JALLPB020000156">
    <property type="protein sequence ID" value="KAL3816271.1"/>
    <property type="molecule type" value="Genomic_DNA"/>
</dbReference>
<dbReference type="PANTHER" id="PTHR14614:SF132">
    <property type="entry name" value="PROTEIN-LYSINE METHYLTRANSFERASE C42C1.13"/>
    <property type="match status" value="1"/>
</dbReference>
<organism evidence="1 2">
    <name type="scientific">Cyclostephanos tholiformis</name>
    <dbReference type="NCBI Taxonomy" id="382380"/>
    <lineage>
        <taxon>Eukaryota</taxon>
        <taxon>Sar</taxon>
        <taxon>Stramenopiles</taxon>
        <taxon>Ochrophyta</taxon>
        <taxon>Bacillariophyta</taxon>
        <taxon>Coscinodiscophyceae</taxon>
        <taxon>Thalassiosirophycidae</taxon>
        <taxon>Stephanodiscales</taxon>
        <taxon>Stephanodiscaceae</taxon>
        <taxon>Cyclostephanos</taxon>
    </lineage>
</organism>
<reference evidence="1 2" key="1">
    <citation type="submission" date="2024-10" db="EMBL/GenBank/DDBJ databases">
        <title>Updated reference genomes for cyclostephanoid diatoms.</title>
        <authorList>
            <person name="Roberts W.R."/>
            <person name="Alverson A.J."/>
        </authorList>
    </citation>
    <scope>NUCLEOTIDE SEQUENCE [LARGE SCALE GENOMIC DNA]</scope>
    <source>
        <strain evidence="1 2">AJA228-03</strain>
    </source>
</reference>
<evidence type="ECO:0000313" key="2">
    <source>
        <dbReference type="Proteomes" id="UP001530377"/>
    </source>
</evidence>
<accession>A0ABD3RVM3</accession>
<dbReference type="SUPFAM" id="SSF53335">
    <property type="entry name" value="S-adenosyl-L-methionine-dependent methyltransferases"/>
    <property type="match status" value="1"/>
</dbReference>
<keyword evidence="2" id="KW-1185">Reference proteome</keyword>
<dbReference type="Pfam" id="PF10294">
    <property type="entry name" value="Methyltransf_16"/>
    <property type="match status" value="1"/>
</dbReference>
<dbReference type="InterPro" id="IPR019410">
    <property type="entry name" value="Methyltransf_16"/>
</dbReference>
<name>A0ABD3RVM3_9STRA</name>
<proteinExistence type="predicted"/>
<gene>
    <name evidence="1" type="ORF">ACHAXA_008079</name>
</gene>
<dbReference type="AlphaFoldDB" id="A0ABD3RVM3"/>
<comment type="caution">
    <text evidence="1">The sequence shown here is derived from an EMBL/GenBank/DDBJ whole genome shotgun (WGS) entry which is preliminary data.</text>
</comment>
<evidence type="ECO:0000313" key="1">
    <source>
        <dbReference type="EMBL" id="KAL3816271.1"/>
    </source>
</evidence>
<dbReference type="Gene3D" id="3.40.50.150">
    <property type="entry name" value="Vaccinia Virus protein VP39"/>
    <property type="match status" value="1"/>
</dbReference>
<protein>
    <submittedName>
        <fullName evidence="1">Uncharacterized protein</fullName>
    </submittedName>
</protein>